<feature type="domain" description="HTH crp-type" evidence="5">
    <location>
        <begin position="146"/>
        <end position="211"/>
    </location>
</feature>
<dbReference type="Gene3D" id="1.10.10.10">
    <property type="entry name" value="Winged helix-like DNA-binding domain superfamily/Winged helix DNA-binding domain"/>
    <property type="match status" value="1"/>
</dbReference>
<proteinExistence type="predicted"/>
<dbReference type="PROSITE" id="PS51063">
    <property type="entry name" value="HTH_CRP_2"/>
    <property type="match status" value="1"/>
</dbReference>
<dbReference type="EMBL" id="JAEHFJ010000003">
    <property type="protein sequence ID" value="MBJ2174294.1"/>
    <property type="molecule type" value="Genomic_DNA"/>
</dbReference>
<dbReference type="InterPro" id="IPR018490">
    <property type="entry name" value="cNMP-bd_dom_sf"/>
</dbReference>
<dbReference type="InterPro" id="IPR000595">
    <property type="entry name" value="cNMP-bd_dom"/>
</dbReference>
<dbReference type="SMART" id="SM00419">
    <property type="entry name" value="HTH_CRP"/>
    <property type="match status" value="1"/>
</dbReference>
<dbReference type="InterPro" id="IPR036388">
    <property type="entry name" value="WH-like_DNA-bd_sf"/>
</dbReference>
<evidence type="ECO:0000259" key="5">
    <source>
        <dbReference type="PROSITE" id="PS51063"/>
    </source>
</evidence>
<dbReference type="Proteomes" id="UP000623301">
    <property type="component" value="Unassembled WGS sequence"/>
</dbReference>
<protein>
    <submittedName>
        <fullName evidence="6">Crp/Fnr family transcriptional regulator</fullName>
    </submittedName>
</protein>
<keyword evidence="3" id="KW-0804">Transcription</keyword>
<evidence type="ECO:0000256" key="2">
    <source>
        <dbReference type="ARBA" id="ARBA00023125"/>
    </source>
</evidence>
<keyword evidence="7" id="KW-1185">Reference proteome</keyword>
<dbReference type="CDD" id="cd00038">
    <property type="entry name" value="CAP_ED"/>
    <property type="match status" value="1"/>
</dbReference>
<dbReference type="PANTHER" id="PTHR24567:SF26">
    <property type="entry name" value="REGULATORY PROTEIN YEIL"/>
    <property type="match status" value="1"/>
</dbReference>
<dbReference type="Pfam" id="PF13545">
    <property type="entry name" value="HTH_Crp_2"/>
    <property type="match status" value="1"/>
</dbReference>
<dbReference type="InterPro" id="IPR050397">
    <property type="entry name" value="Env_Response_Regulators"/>
</dbReference>
<dbReference type="SUPFAM" id="SSF46785">
    <property type="entry name" value="Winged helix' DNA-binding domain"/>
    <property type="match status" value="1"/>
</dbReference>
<reference evidence="6 7" key="1">
    <citation type="submission" date="2020-12" db="EMBL/GenBank/DDBJ databases">
        <title>Aureibaculum luteum sp. nov. and Aureibaculum flavum sp. nov., novel members of the family Flavobacteriaceae isolated from Antarctic intertidal sediments.</title>
        <authorList>
            <person name="He X."/>
            <person name="Zhang X."/>
        </authorList>
    </citation>
    <scope>NUCLEOTIDE SEQUENCE [LARGE SCALE GENOMIC DNA]</scope>
    <source>
        <strain evidence="6 7">A20</strain>
    </source>
</reference>
<evidence type="ECO:0000313" key="7">
    <source>
        <dbReference type="Proteomes" id="UP000623301"/>
    </source>
</evidence>
<feature type="domain" description="Cyclic nucleotide-binding" evidence="4">
    <location>
        <begin position="28"/>
        <end position="77"/>
    </location>
</feature>
<dbReference type="InterPro" id="IPR014710">
    <property type="entry name" value="RmlC-like_jellyroll"/>
</dbReference>
<accession>A0ABS0WQN7</accession>
<dbReference type="Pfam" id="PF00027">
    <property type="entry name" value="cNMP_binding"/>
    <property type="match status" value="1"/>
</dbReference>
<dbReference type="RefSeq" id="WP_198841033.1">
    <property type="nucleotide sequence ID" value="NZ_JAEHFJ010000003.1"/>
</dbReference>
<evidence type="ECO:0000313" key="6">
    <source>
        <dbReference type="EMBL" id="MBJ2174294.1"/>
    </source>
</evidence>
<keyword evidence="1" id="KW-0805">Transcription regulation</keyword>
<dbReference type="PROSITE" id="PS50042">
    <property type="entry name" value="CNMP_BINDING_3"/>
    <property type="match status" value="1"/>
</dbReference>
<gene>
    <name evidence="6" type="ORF">JBL43_08595</name>
</gene>
<comment type="caution">
    <text evidence="6">The sequence shown here is derived from an EMBL/GenBank/DDBJ whole genome shotgun (WGS) entry which is preliminary data.</text>
</comment>
<dbReference type="Gene3D" id="2.60.120.10">
    <property type="entry name" value="Jelly Rolls"/>
    <property type="match status" value="1"/>
</dbReference>
<evidence type="ECO:0000256" key="1">
    <source>
        <dbReference type="ARBA" id="ARBA00023015"/>
    </source>
</evidence>
<keyword evidence="2" id="KW-0238">DNA-binding</keyword>
<organism evidence="6 7">
    <name type="scientific">Aureibaculum flavum</name>
    <dbReference type="NCBI Taxonomy" id="2795986"/>
    <lineage>
        <taxon>Bacteria</taxon>
        <taxon>Pseudomonadati</taxon>
        <taxon>Bacteroidota</taxon>
        <taxon>Flavobacteriia</taxon>
        <taxon>Flavobacteriales</taxon>
        <taxon>Flavobacteriaceae</taxon>
        <taxon>Aureibaculum</taxon>
    </lineage>
</organism>
<evidence type="ECO:0000259" key="4">
    <source>
        <dbReference type="PROSITE" id="PS50042"/>
    </source>
</evidence>
<dbReference type="InterPro" id="IPR012318">
    <property type="entry name" value="HTH_CRP"/>
</dbReference>
<evidence type="ECO:0000256" key="3">
    <source>
        <dbReference type="ARBA" id="ARBA00023163"/>
    </source>
</evidence>
<dbReference type="SUPFAM" id="SSF51206">
    <property type="entry name" value="cAMP-binding domain-like"/>
    <property type="match status" value="1"/>
</dbReference>
<name>A0ABS0WQN7_9FLAO</name>
<sequence>MIKEKLTSYFNVVFEEALVDEIVKVGVYSKVKENELLLDLGDKFDKIPLILSGAIKISHEDTKGDEIVLYYLEHGDTCTITFGSGLHGAKSEIRGVAEMDSEIIFIPVEKMDEWLAKYKSWRTFVIDSYNTRLSEMIEAIDTLAFKKMDERLFKYLTDKVKIMRSTTLTTTHQEIAQDLNTSRVVISRLLKQLENEQKIKLFRNKIEVLEY</sequence>
<dbReference type="PANTHER" id="PTHR24567">
    <property type="entry name" value="CRP FAMILY TRANSCRIPTIONAL REGULATORY PROTEIN"/>
    <property type="match status" value="1"/>
</dbReference>
<dbReference type="InterPro" id="IPR036390">
    <property type="entry name" value="WH_DNA-bd_sf"/>
</dbReference>